<reference evidence="2" key="2">
    <citation type="journal article" date="2015" name="Fish Shellfish Immunol.">
        <title>Early steps in the European eel (Anguilla anguilla)-Vibrio vulnificus interaction in the gills: Role of the RtxA13 toxin.</title>
        <authorList>
            <person name="Callol A."/>
            <person name="Pajuelo D."/>
            <person name="Ebbesson L."/>
            <person name="Teles M."/>
            <person name="MacKenzie S."/>
            <person name="Amaro C."/>
        </authorList>
    </citation>
    <scope>NUCLEOTIDE SEQUENCE</scope>
</reference>
<name>A0A0E9W5E5_ANGAN</name>
<dbReference type="EMBL" id="GBXM01023797">
    <property type="protein sequence ID" value="JAH84780.1"/>
    <property type="molecule type" value="Transcribed_RNA"/>
</dbReference>
<evidence type="ECO:0000256" key="1">
    <source>
        <dbReference type="SAM" id="MobiDB-lite"/>
    </source>
</evidence>
<protein>
    <submittedName>
        <fullName evidence="2">Uncharacterized protein</fullName>
    </submittedName>
</protein>
<dbReference type="AlphaFoldDB" id="A0A0E9W5E5"/>
<reference evidence="2" key="1">
    <citation type="submission" date="2014-11" db="EMBL/GenBank/DDBJ databases">
        <authorList>
            <person name="Amaro Gonzalez C."/>
        </authorList>
    </citation>
    <scope>NUCLEOTIDE SEQUENCE</scope>
</reference>
<sequence length="27" mass="2946">METGPSHSHVIPKTTARWGRQVNMAGP</sequence>
<accession>A0A0E9W5E5</accession>
<proteinExistence type="predicted"/>
<feature type="region of interest" description="Disordered" evidence="1">
    <location>
        <begin position="1"/>
        <end position="27"/>
    </location>
</feature>
<organism evidence="2">
    <name type="scientific">Anguilla anguilla</name>
    <name type="common">European freshwater eel</name>
    <name type="synonym">Muraena anguilla</name>
    <dbReference type="NCBI Taxonomy" id="7936"/>
    <lineage>
        <taxon>Eukaryota</taxon>
        <taxon>Metazoa</taxon>
        <taxon>Chordata</taxon>
        <taxon>Craniata</taxon>
        <taxon>Vertebrata</taxon>
        <taxon>Euteleostomi</taxon>
        <taxon>Actinopterygii</taxon>
        <taxon>Neopterygii</taxon>
        <taxon>Teleostei</taxon>
        <taxon>Anguilliformes</taxon>
        <taxon>Anguillidae</taxon>
        <taxon>Anguilla</taxon>
    </lineage>
</organism>
<evidence type="ECO:0000313" key="2">
    <source>
        <dbReference type="EMBL" id="JAH84780.1"/>
    </source>
</evidence>